<comment type="caution">
    <text evidence="4">The sequence shown here is derived from an EMBL/GenBank/DDBJ whole genome shotgun (WGS) entry which is preliminary data.</text>
</comment>
<proteinExistence type="inferred from homology"/>
<evidence type="ECO:0000256" key="3">
    <source>
        <dbReference type="ARBA" id="ARBA00023315"/>
    </source>
</evidence>
<reference evidence="5" key="2">
    <citation type="journal article" date="2018" name="BMC Genomics">
        <title>A manually annotated Actinidia chinensis var. chinensis (kiwifruit) genome highlights the challenges associated with draft genomes and gene prediction in plants.</title>
        <authorList>
            <person name="Pilkington S.M."/>
            <person name="Crowhurst R."/>
            <person name="Hilario E."/>
            <person name="Nardozza S."/>
            <person name="Fraser L."/>
            <person name="Peng Y."/>
            <person name="Gunaseelan K."/>
            <person name="Simpson R."/>
            <person name="Tahir J."/>
            <person name="Deroles S.C."/>
            <person name="Templeton K."/>
            <person name="Luo Z."/>
            <person name="Davy M."/>
            <person name="Cheng C."/>
            <person name="McNeilage M."/>
            <person name="Scaglione D."/>
            <person name="Liu Y."/>
            <person name="Zhang Q."/>
            <person name="Datson P."/>
            <person name="De Silva N."/>
            <person name="Gardiner S.E."/>
            <person name="Bassett H."/>
            <person name="Chagne D."/>
            <person name="McCallum J."/>
            <person name="Dzierzon H."/>
            <person name="Deng C."/>
            <person name="Wang Y.Y."/>
            <person name="Barron L."/>
            <person name="Manako K."/>
            <person name="Bowen J."/>
            <person name="Foster T.M."/>
            <person name="Erridge Z.A."/>
            <person name="Tiffin H."/>
            <person name="Waite C.N."/>
            <person name="Davies K.M."/>
            <person name="Grierson E.P."/>
            <person name="Laing W.A."/>
            <person name="Kirk R."/>
            <person name="Chen X."/>
            <person name="Wood M."/>
            <person name="Montefiori M."/>
            <person name="Brummell D.A."/>
            <person name="Schwinn K.E."/>
            <person name="Catanach A."/>
            <person name="Fullerton C."/>
            <person name="Li D."/>
            <person name="Meiyalaghan S."/>
            <person name="Nieuwenhuizen N."/>
            <person name="Read N."/>
            <person name="Prakash R."/>
            <person name="Hunter D."/>
            <person name="Zhang H."/>
            <person name="McKenzie M."/>
            <person name="Knabel M."/>
            <person name="Harris A."/>
            <person name="Allan A.C."/>
            <person name="Gleave A."/>
            <person name="Chen A."/>
            <person name="Janssen B.J."/>
            <person name="Plunkett B."/>
            <person name="Ampomah-Dwamena C."/>
            <person name="Voogd C."/>
            <person name="Leif D."/>
            <person name="Lafferty D."/>
            <person name="Souleyre E.J.F."/>
            <person name="Varkonyi-Gasic E."/>
            <person name="Gambi F."/>
            <person name="Hanley J."/>
            <person name="Yao J.L."/>
            <person name="Cheung J."/>
            <person name="David K.M."/>
            <person name="Warren B."/>
            <person name="Marsh K."/>
            <person name="Snowden K.C."/>
            <person name="Lin-Wang K."/>
            <person name="Brian L."/>
            <person name="Martinez-Sanchez M."/>
            <person name="Wang M."/>
            <person name="Ileperuma N."/>
            <person name="Macnee N."/>
            <person name="Campin R."/>
            <person name="McAtee P."/>
            <person name="Drummond R.S.M."/>
            <person name="Espley R.V."/>
            <person name="Ireland H.S."/>
            <person name="Wu R."/>
            <person name="Atkinson R.G."/>
            <person name="Karunairetnam S."/>
            <person name="Bulley S."/>
            <person name="Chunkath S."/>
            <person name="Hanley Z."/>
            <person name="Storey R."/>
            <person name="Thrimawithana A.H."/>
            <person name="Thomson S."/>
            <person name="David C."/>
            <person name="Testolin R."/>
            <person name="Huang H."/>
            <person name="Hellens R.P."/>
            <person name="Schaffer R.J."/>
        </authorList>
    </citation>
    <scope>NUCLEOTIDE SEQUENCE [LARGE SCALE GENOMIC DNA]</scope>
    <source>
        <strain evidence="5">cv. Red5</strain>
    </source>
</reference>
<dbReference type="EMBL" id="NKQK01000004">
    <property type="protein sequence ID" value="PSS31209.1"/>
    <property type="molecule type" value="Genomic_DNA"/>
</dbReference>
<organism evidence="4 5">
    <name type="scientific">Actinidia chinensis var. chinensis</name>
    <name type="common">Chinese soft-hair kiwi</name>
    <dbReference type="NCBI Taxonomy" id="1590841"/>
    <lineage>
        <taxon>Eukaryota</taxon>
        <taxon>Viridiplantae</taxon>
        <taxon>Streptophyta</taxon>
        <taxon>Embryophyta</taxon>
        <taxon>Tracheophyta</taxon>
        <taxon>Spermatophyta</taxon>
        <taxon>Magnoliopsida</taxon>
        <taxon>eudicotyledons</taxon>
        <taxon>Gunneridae</taxon>
        <taxon>Pentapetalae</taxon>
        <taxon>asterids</taxon>
        <taxon>Ericales</taxon>
        <taxon>Actinidiaceae</taxon>
        <taxon>Actinidia</taxon>
    </lineage>
</organism>
<accession>A0A2R6RMI5</accession>
<sequence>MTIAVRVISTETIRPSSPTPHHLRTHKISFLDQLHPTIFSHVALYYLVDKTNGNGNRNLPDVLNLLKESLSKTLTRFYPLAGRIKDDLVSIDCNDEGLYYSEALVNCHLREFLKNPDLDLLNHFYPCHPTKTEPYAKIHPVMIQVNVFDCSGIVIGMCLSHKILDGISTSGFLKGWAATARECSEDVCPTFNAASMFPPKDQLPMDSITGLGRSMVRIGNCVTRRFLFDASAIAKLKSKITMASPSQYPSRVEVVSAFIWKQAVSASEVNLGVRRPSILSHAVDLRRRMIPPLGEFSMGNLLWIPSTICTAEDEMELNSLVRKLRETIMEIDGDFVKRLQSGEGMSITSENVKQMGELCSKGPVNYYGFTSWSKFGMYETDFGWGKPVWISSHRISGSIFMNLVHMLETREGGGIEAWITLEEREMAILLADREFLALASIDPSPFL</sequence>
<name>A0A2R6RMI5_ACTCC</name>
<keyword evidence="2" id="KW-0808">Transferase</keyword>
<dbReference type="Gramene" id="PSS31209">
    <property type="protein sequence ID" value="PSS31209"/>
    <property type="gene ID" value="CEY00_Acc04505"/>
</dbReference>
<dbReference type="InParanoid" id="A0A2R6RMI5"/>
<dbReference type="OrthoDB" id="1932220at2759"/>
<dbReference type="STRING" id="1590841.A0A2R6RMI5"/>
<dbReference type="Proteomes" id="UP000241394">
    <property type="component" value="Chromosome LG4"/>
</dbReference>
<evidence type="ECO:0000313" key="4">
    <source>
        <dbReference type="EMBL" id="PSS31209.1"/>
    </source>
</evidence>
<reference evidence="4 5" key="1">
    <citation type="submission" date="2017-07" db="EMBL/GenBank/DDBJ databases">
        <title>An improved, manually edited Actinidia chinensis var. chinensis (kiwifruit) genome highlights the challenges associated with draft genomes and gene prediction in plants.</title>
        <authorList>
            <person name="Pilkington S."/>
            <person name="Crowhurst R."/>
            <person name="Hilario E."/>
            <person name="Nardozza S."/>
            <person name="Fraser L."/>
            <person name="Peng Y."/>
            <person name="Gunaseelan K."/>
            <person name="Simpson R."/>
            <person name="Tahir J."/>
            <person name="Deroles S."/>
            <person name="Templeton K."/>
            <person name="Luo Z."/>
            <person name="Davy M."/>
            <person name="Cheng C."/>
            <person name="Mcneilage M."/>
            <person name="Scaglione D."/>
            <person name="Liu Y."/>
            <person name="Zhang Q."/>
            <person name="Datson P."/>
            <person name="De Silva N."/>
            <person name="Gardiner S."/>
            <person name="Bassett H."/>
            <person name="Chagne D."/>
            <person name="Mccallum J."/>
            <person name="Dzierzon H."/>
            <person name="Deng C."/>
            <person name="Wang Y.-Y."/>
            <person name="Barron N."/>
            <person name="Manako K."/>
            <person name="Bowen J."/>
            <person name="Foster T."/>
            <person name="Erridge Z."/>
            <person name="Tiffin H."/>
            <person name="Waite C."/>
            <person name="Davies K."/>
            <person name="Grierson E."/>
            <person name="Laing W."/>
            <person name="Kirk R."/>
            <person name="Chen X."/>
            <person name="Wood M."/>
            <person name="Montefiori M."/>
            <person name="Brummell D."/>
            <person name="Schwinn K."/>
            <person name="Catanach A."/>
            <person name="Fullerton C."/>
            <person name="Li D."/>
            <person name="Meiyalaghan S."/>
            <person name="Nieuwenhuizen N."/>
            <person name="Read N."/>
            <person name="Prakash R."/>
            <person name="Hunter D."/>
            <person name="Zhang H."/>
            <person name="Mckenzie M."/>
            <person name="Knabel M."/>
            <person name="Harris A."/>
            <person name="Allan A."/>
            <person name="Chen A."/>
            <person name="Janssen B."/>
            <person name="Plunkett B."/>
            <person name="Dwamena C."/>
            <person name="Voogd C."/>
            <person name="Leif D."/>
            <person name="Lafferty D."/>
            <person name="Souleyre E."/>
            <person name="Varkonyi-Gasic E."/>
            <person name="Gambi F."/>
            <person name="Hanley J."/>
            <person name="Yao J.-L."/>
            <person name="Cheung J."/>
            <person name="David K."/>
            <person name="Warren B."/>
            <person name="Marsh K."/>
            <person name="Snowden K."/>
            <person name="Lin-Wang K."/>
            <person name="Brian L."/>
            <person name="Martinez-Sanchez M."/>
            <person name="Wang M."/>
            <person name="Ileperuma N."/>
            <person name="Macnee N."/>
            <person name="Campin R."/>
            <person name="Mcatee P."/>
            <person name="Drummond R."/>
            <person name="Espley R."/>
            <person name="Ireland H."/>
            <person name="Wu R."/>
            <person name="Atkinson R."/>
            <person name="Karunairetnam S."/>
            <person name="Bulley S."/>
            <person name="Chunkath S."/>
            <person name="Hanley Z."/>
            <person name="Storey R."/>
            <person name="Thrimawithana A."/>
            <person name="Thomson S."/>
            <person name="David C."/>
            <person name="Testolin R."/>
        </authorList>
    </citation>
    <scope>NUCLEOTIDE SEQUENCE [LARGE SCALE GENOMIC DNA]</scope>
    <source>
        <strain evidence="5">cv. Red5</strain>
        <tissue evidence="4">Young leaf</tissue>
    </source>
</reference>
<dbReference type="OMA" id="AWITIDE"/>
<dbReference type="Gene3D" id="3.30.559.10">
    <property type="entry name" value="Chloramphenicol acetyltransferase-like domain"/>
    <property type="match status" value="2"/>
</dbReference>
<dbReference type="AlphaFoldDB" id="A0A2R6RMI5"/>
<dbReference type="PANTHER" id="PTHR31623:SF110">
    <property type="entry name" value="VINORINE SYNTHASE-LIKE"/>
    <property type="match status" value="1"/>
</dbReference>
<dbReference type="InterPro" id="IPR023213">
    <property type="entry name" value="CAT-like_dom_sf"/>
</dbReference>
<dbReference type="PANTHER" id="PTHR31623">
    <property type="entry name" value="F21J9.9"/>
    <property type="match status" value="1"/>
</dbReference>
<dbReference type="GO" id="GO:0016746">
    <property type="term" value="F:acyltransferase activity"/>
    <property type="evidence" value="ECO:0007669"/>
    <property type="project" value="UniProtKB-KW"/>
</dbReference>
<comment type="similarity">
    <text evidence="1">Belongs to the plant acyltransferase family.</text>
</comment>
<evidence type="ECO:0000256" key="2">
    <source>
        <dbReference type="ARBA" id="ARBA00022679"/>
    </source>
</evidence>
<gene>
    <name evidence="4" type="ORF">CEY00_Acc04505</name>
</gene>
<evidence type="ECO:0000256" key="1">
    <source>
        <dbReference type="ARBA" id="ARBA00009861"/>
    </source>
</evidence>
<evidence type="ECO:0000313" key="5">
    <source>
        <dbReference type="Proteomes" id="UP000241394"/>
    </source>
</evidence>
<keyword evidence="5" id="KW-1185">Reference proteome</keyword>
<keyword evidence="3" id="KW-0012">Acyltransferase</keyword>
<dbReference type="Pfam" id="PF02458">
    <property type="entry name" value="Transferase"/>
    <property type="match status" value="1"/>
</dbReference>
<protein>
    <submittedName>
        <fullName evidence="4">Vinorine synthase</fullName>
    </submittedName>
</protein>